<reference evidence="2" key="1">
    <citation type="journal article" date="2013" name="Genetics">
        <title>The draft genome and transcriptome of Panagrellus redivivus are shaped by the harsh demands of a free-living lifestyle.</title>
        <authorList>
            <person name="Srinivasan J."/>
            <person name="Dillman A.R."/>
            <person name="Macchietto M.G."/>
            <person name="Heikkinen L."/>
            <person name="Lakso M."/>
            <person name="Fracchia K.M."/>
            <person name="Antoshechkin I."/>
            <person name="Mortazavi A."/>
            <person name="Wong G."/>
            <person name="Sternberg P.W."/>
        </authorList>
    </citation>
    <scope>NUCLEOTIDE SEQUENCE [LARGE SCALE GENOMIC DNA]</scope>
    <source>
        <strain evidence="2">MT8872</strain>
    </source>
</reference>
<reference evidence="3" key="2">
    <citation type="submission" date="2020-10" db="UniProtKB">
        <authorList>
            <consortium name="WormBaseParasite"/>
        </authorList>
    </citation>
    <scope>IDENTIFICATION</scope>
</reference>
<organism evidence="2 3">
    <name type="scientific">Panagrellus redivivus</name>
    <name type="common">Microworm</name>
    <dbReference type="NCBI Taxonomy" id="6233"/>
    <lineage>
        <taxon>Eukaryota</taxon>
        <taxon>Metazoa</taxon>
        <taxon>Ecdysozoa</taxon>
        <taxon>Nematoda</taxon>
        <taxon>Chromadorea</taxon>
        <taxon>Rhabditida</taxon>
        <taxon>Tylenchina</taxon>
        <taxon>Panagrolaimomorpha</taxon>
        <taxon>Panagrolaimoidea</taxon>
        <taxon>Panagrolaimidae</taxon>
        <taxon>Panagrellus</taxon>
    </lineage>
</organism>
<sequence>MSDAENAPMEPIDVKPELPLVPTEPIDIKPELHLIPTASSDAADTTAPSVYADDIFEGARYRDYHHFRTVLKAFERRTHTAYKNDGSSELKSKDYPDIVEKFKYNYANVKCVHYGHARVRSKGFRQHKNYKAIGCASRMKIHYRPATKDMELTGVFLHHNHVCGPPQHDAKGKELLPEVIGYTPEMLQMLEEFKSGNKRKSSSRPTPYSRPARAPLAPLNQTLPMVSTQNALSSAGESSTPKPAQEEVRKMFKYMNPESEEAQIQKLRAEMMEHLKVINSIPRTNPELRNEIAGKLYPLLQLLQNPYILKQSAALQAVKERMEM</sequence>
<name>A0A7E4VGW2_PANRE</name>
<accession>A0A7E4VGW2</accession>
<dbReference type="WBParaSite" id="Pan_g20796.t1">
    <property type="protein sequence ID" value="Pan_g20796.t1"/>
    <property type="gene ID" value="Pan_g20796"/>
</dbReference>
<dbReference type="AlphaFoldDB" id="A0A7E4VGW2"/>
<evidence type="ECO:0000313" key="3">
    <source>
        <dbReference type="WBParaSite" id="Pan_g20796.t1"/>
    </source>
</evidence>
<dbReference type="Proteomes" id="UP000492821">
    <property type="component" value="Unassembled WGS sequence"/>
</dbReference>
<feature type="region of interest" description="Disordered" evidence="1">
    <location>
        <begin position="194"/>
        <end position="221"/>
    </location>
</feature>
<evidence type="ECO:0000256" key="1">
    <source>
        <dbReference type="SAM" id="MobiDB-lite"/>
    </source>
</evidence>
<evidence type="ECO:0000313" key="2">
    <source>
        <dbReference type="Proteomes" id="UP000492821"/>
    </source>
</evidence>
<proteinExistence type="predicted"/>
<keyword evidence="2" id="KW-1185">Reference proteome</keyword>
<protein>
    <submittedName>
        <fullName evidence="3">FLYWCH-type domain-containing protein</fullName>
    </submittedName>
</protein>